<evidence type="ECO:0000313" key="5">
    <source>
        <dbReference type="Proteomes" id="UP000740883"/>
    </source>
</evidence>
<dbReference type="Pfam" id="PF09368">
    <property type="entry name" value="Sas10"/>
    <property type="match status" value="1"/>
</dbReference>
<name>A0A9P6L0A6_9MICR</name>
<gene>
    <name evidence="4" type="ORF">NGRA_0284</name>
</gene>
<keyword evidence="1" id="KW-0175">Coiled coil</keyword>
<organism evidence="4 5">
    <name type="scientific">Nosema granulosis</name>
    <dbReference type="NCBI Taxonomy" id="83296"/>
    <lineage>
        <taxon>Eukaryota</taxon>
        <taxon>Fungi</taxon>
        <taxon>Fungi incertae sedis</taxon>
        <taxon>Microsporidia</taxon>
        <taxon>Nosematidae</taxon>
        <taxon>Nosema</taxon>
    </lineage>
</organism>
<feature type="coiled-coil region" evidence="1">
    <location>
        <begin position="69"/>
        <end position="100"/>
    </location>
</feature>
<reference evidence="4 5" key="1">
    <citation type="journal article" date="2020" name="Genome Biol. Evol.">
        <title>Comparative genomics of strictly vertically transmitted, feminizing microsporidia endosymbionts of amphipod crustaceans.</title>
        <authorList>
            <person name="Cormier A."/>
            <person name="Chebbi M.A."/>
            <person name="Giraud I."/>
            <person name="Wattier R."/>
            <person name="Teixeira M."/>
            <person name="Gilbert C."/>
            <person name="Rigaud T."/>
            <person name="Cordaux R."/>
        </authorList>
    </citation>
    <scope>NUCLEOTIDE SEQUENCE [LARGE SCALE GENOMIC DNA]</scope>
    <source>
        <strain evidence="4 5">Ou3-Ou53</strain>
    </source>
</reference>
<feature type="compositionally biased region" description="Basic residues" evidence="2">
    <location>
        <begin position="119"/>
        <end position="130"/>
    </location>
</feature>
<keyword evidence="5" id="KW-1185">Reference proteome</keyword>
<accession>A0A9P6L0A6</accession>
<evidence type="ECO:0000313" key="4">
    <source>
        <dbReference type="EMBL" id="KAF9764784.1"/>
    </source>
</evidence>
<dbReference type="EMBL" id="SBJO01000009">
    <property type="protein sequence ID" value="KAF9764784.1"/>
    <property type="molecule type" value="Genomic_DNA"/>
</dbReference>
<feature type="region of interest" description="Disordered" evidence="2">
    <location>
        <begin position="108"/>
        <end position="130"/>
    </location>
</feature>
<feature type="domain" description="Sas10 C-terminal" evidence="3">
    <location>
        <begin position="103"/>
        <end position="144"/>
    </location>
</feature>
<dbReference type="AlphaFoldDB" id="A0A9P6L0A6"/>
<comment type="caution">
    <text evidence="4">The sequence shown here is derived from an EMBL/GenBank/DDBJ whole genome shotgun (WGS) entry which is preliminary data.</text>
</comment>
<dbReference type="InterPro" id="IPR018972">
    <property type="entry name" value="Sas10_C_dom"/>
</dbReference>
<evidence type="ECO:0000256" key="1">
    <source>
        <dbReference type="SAM" id="Coils"/>
    </source>
</evidence>
<proteinExistence type="predicted"/>
<sequence>MDNYFSEDPAKIKQQILETKEKLFDSKSVVSEFYKTKYNLLNIYLMNYILLSETEEKEVSPMHDNLVRITVLLEKLLEVEEDLERILKETSQECKKSNIKNIDGKRPITDEIMENNPLNKKKVQNNPRKKYKEKFYKMKEEFKPESNKKID</sequence>
<protein>
    <recommendedName>
        <fullName evidence="3">Sas10 C-terminal domain-containing protein</fullName>
    </recommendedName>
</protein>
<evidence type="ECO:0000256" key="2">
    <source>
        <dbReference type="SAM" id="MobiDB-lite"/>
    </source>
</evidence>
<dbReference type="Proteomes" id="UP000740883">
    <property type="component" value="Unassembled WGS sequence"/>
</dbReference>
<dbReference type="OrthoDB" id="10574501at2759"/>
<evidence type="ECO:0000259" key="3">
    <source>
        <dbReference type="Pfam" id="PF09368"/>
    </source>
</evidence>